<gene>
    <name evidence="1" type="ORF">MM171A00097_0061</name>
    <name evidence="2" type="ORF">MM171B00243_0014</name>
</gene>
<evidence type="ECO:0000313" key="1">
    <source>
        <dbReference type="EMBL" id="QJA43414.1"/>
    </source>
</evidence>
<dbReference type="AlphaFoldDB" id="A0A6H1Z781"/>
<accession>A0A6H1Z781</accession>
<reference evidence="1" key="1">
    <citation type="submission" date="2020-03" db="EMBL/GenBank/DDBJ databases">
        <title>The deep terrestrial virosphere.</title>
        <authorList>
            <person name="Holmfeldt K."/>
            <person name="Nilsson E."/>
            <person name="Simone D."/>
            <person name="Lopez-Fernandez M."/>
            <person name="Wu X."/>
            <person name="de Brujin I."/>
            <person name="Lundin D."/>
            <person name="Andersson A."/>
            <person name="Bertilsson S."/>
            <person name="Dopson M."/>
        </authorList>
    </citation>
    <scope>NUCLEOTIDE SEQUENCE</scope>
    <source>
        <strain evidence="1">MM171A00097</strain>
        <strain evidence="2">MM171B00243</strain>
    </source>
</reference>
<sequence length="133" mass="15263">MNNPNLNHADMVFLAKRINTFVDLVQDPQVYFNRHPDDILPESLDLKITSASLYLLVDCYLRGKGLKDHPRSSTQERARDALTAVWEAVEQEVVDRPYMYPKFHEALGRGRASIDLDLLLQGYSLWATEDESV</sequence>
<name>A0A6H1Z781_9ZZZZ</name>
<organism evidence="1">
    <name type="scientific">viral metagenome</name>
    <dbReference type="NCBI Taxonomy" id="1070528"/>
    <lineage>
        <taxon>unclassified sequences</taxon>
        <taxon>metagenomes</taxon>
        <taxon>organismal metagenomes</taxon>
    </lineage>
</organism>
<evidence type="ECO:0000313" key="2">
    <source>
        <dbReference type="EMBL" id="QJB04460.1"/>
    </source>
</evidence>
<protein>
    <submittedName>
        <fullName evidence="1">Uncharacterized protein</fullName>
    </submittedName>
</protein>
<proteinExistence type="predicted"/>
<dbReference type="EMBL" id="MT143710">
    <property type="protein sequence ID" value="QJA43414.1"/>
    <property type="molecule type" value="Genomic_DNA"/>
</dbReference>
<dbReference type="EMBL" id="MT143883">
    <property type="protein sequence ID" value="QJB04460.1"/>
    <property type="molecule type" value="Genomic_DNA"/>
</dbReference>